<proteinExistence type="predicted"/>
<sequence>MFHESEPKLEATVDRELLKGSTPLLLLSLLSEAPMYGYQIIETVRQRTGGTYTLKEGALYPALHKLEAAEFITSYWETQQNGRERRYYAIQPAGAAFLKAKKKEWNQFVDMVEAFVGPRA</sequence>
<evidence type="ECO:0000313" key="2">
    <source>
        <dbReference type="EMBL" id="GLH71016.1"/>
    </source>
</evidence>
<protein>
    <submittedName>
        <fullName evidence="2">DNA-binding protein YwzG</fullName>
    </submittedName>
</protein>
<evidence type="ECO:0000259" key="1">
    <source>
        <dbReference type="Pfam" id="PF03551"/>
    </source>
</evidence>
<gene>
    <name evidence="2" type="primary">ywzG</name>
    <name evidence="2" type="ORF">GETHPA_25490</name>
</gene>
<dbReference type="SUPFAM" id="SSF46785">
    <property type="entry name" value="Winged helix' DNA-binding domain"/>
    <property type="match status" value="1"/>
</dbReference>
<dbReference type="PANTHER" id="PTHR33169:SF14">
    <property type="entry name" value="TRANSCRIPTIONAL REGULATOR RV3488"/>
    <property type="match status" value="1"/>
</dbReference>
<name>A0ABQ5Q9A9_9BACT</name>
<keyword evidence="2" id="KW-0238">DNA-binding</keyword>
<dbReference type="PANTHER" id="PTHR33169">
    <property type="entry name" value="PADR-FAMILY TRANSCRIPTIONAL REGULATOR"/>
    <property type="match status" value="1"/>
</dbReference>
<dbReference type="Gene3D" id="1.10.10.10">
    <property type="entry name" value="Winged helix-like DNA-binding domain superfamily/Winged helix DNA-binding domain"/>
    <property type="match status" value="1"/>
</dbReference>
<feature type="domain" description="Transcription regulator PadR N-terminal" evidence="1">
    <location>
        <begin position="26"/>
        <end position="99"/>
    </location>
</feature>
<comment type="caution">
    <text evidence="2">The sequence shown here is derived from an EMBL/GenBank/DDBJ whole genome shotgun (WGS) entry which is preliminary data.</text>
</comment>
<dbReference type="Proteomes" id="UP001165089">
    <property type="component" value="Unassembled WGS sequence"/>
</dbReference>
<dbReference type="EMBL" id="BSDD01000005">
    <property type="protein sequence ID" value="GLH71016.1"/>
    <property type="molecule type" value="Genomic_DNA"/>
</dbReference>
<organism evidence="2 3">
    <name type="scientific">Geothrix rubra</name>
    <dbReference type="NCBI Taxonomy" id="2927977"/>
    <lineage>
        <taxon>Bacteria</taxon>
        <taxon>Pseudomonadati</taxon>
        <taxon>Acidobacteriota</taxon>
        <taxon>Holophagae</taxon>
        <taxon>Holophagales</taxon>
        <taxon>Holophagaceae</taxon>
        <taxon>Geothrix</taxon>
    </lineage>
</organism>
<dbReference type="InterPro" id="IPR036390">
    <property type="entry name" value="WH_DNA-bd_sf"/>
</dbReference>
<dbReference type="InterPro" id="IPR036388">
    <property type="entry name" value="WH-like_DNA-bd_sf"/>
</dbReference>
<accession>A0ABQ5Q9A9</accession>
<dbReference type="InterPro" id="IPR005149">
    <property type="entry name" value="Tscrpt_reg_PadR_N"/>
</dbReference>
<evidence type="ECO:0000313" key="3">
    <source>
        <dbReference type="Proteomes" id="UP001165089"/>
    </source>
</evidence>
<keyword evidence="3" id="KW-1185">Reference proteome</keyword>
<reference evidence="2 3" key="1">
    <citation type="journal article" date="2023" name="Antonie Van Leeuwenhoek">
        <title>Mesoterricola silvestris gen. nov., sp. nov., Mesoterricola sediminis sp. nov., Geothrix oryzae sp. nov., Geothrix edaphica sp. nov., Geothrix rubra sp. nov., and Geothrix limicola sp. nov., six novel members of Acidobacteriota isolated from soils.</title>
        <authorList>
            <person name="Itoh H."/>
            <person name="Sugisawa Y."/>
            <person name="Mise K."/>
            <person name="Xu Z."/>
            <person name="Kuniyasu M."/>
            <person name="Ushijima N."/>
            <person name="Kawano K."/>
            <person name="Kobayashi E."/>
            <person name="Shiratori Y."/>
            <person name="Masuda Y."/>
            <person name="Senoo K."/>
        </authorList>
    </citation>
    <scope>NUCLEOTIDE SEQUENCE [LARGE SCALE GENOMIC DNA]</scope>
    <source>
        <strain evidence="2 3">Red803</strain>
    </source>
</reference>
<dbReference type="Pfam" id="PF03551">
    <property type="entry name" value="PadR"/>
    <property type="match status" value="1"/>
</dbReference>
<dbReference type="GO" id="GO:0003677">
    <property type="term" value="F:DNA binding"/>
    <property type="evidence" value="ECO:0007669"/>
    <property type="project" value="UniProtKB-KW"/>
</dbReference>
<dbReference type="InterPro" id="IPR052509">
    <property type="entry name" value="Metal_resp_DNA-bind_regulator"/>
</dbReference>